<feature type="chain" id="PRO_5046336461" evidence="1">
    <location>
        <begin position="22"/>
        <end position="173"/>
    </location>
</feature>
<gene>
    <name evidence="2" type="ORF">GCM10023333_30230</name>
</gene>
<evidence type="ECO:0000313" key="3">
    <source>
        <dbReference type="Proteomes" id="UP001499988"/>
    </source>
</evidence>
<evidence type="ECO:0000313" key="2">
    <source>
        <dbReference type="EMBL" id="GAA4894986.1"/>
    </source>
</evidence>
<accession>A0ABP9F665</accession>
<keyword evidence="3" id="KW-1185">Reference proteome</keyword>
<dbReference type="EMBL" id="BAABJZ010000094">
    <property type="protein sequence ID" value="GAA4894986.1"/>
    <property type="molecule type" value="Genomic_DNA"/>
</dbReference>
<comment type="caution">
    <text evidence="2">The sequence shown here is derived from an EMBL/GenBank/DDBJ whole genome shotgun (WGS) entry which is preliminary data.</text>
</comment>
<keyword evidence="1" id="KW-0732">Signal</keyword>
<reference evidence="3" key="1">
    <citation type="journal article" date="2019" name="Int. J. Syst. Evol. Microbiol.">
        <title>The Global Catalogue of Microorganisms (GCM) 10K type strain sequencing project: providing services to taxonomists for standard genome sequencing and annotation.</title>
        <authorList>
            <consortium name="The Broad Institute Genomics Platform"/>
            <consortium name="The Broad Institute Genome Sequencing Center for Infectious Disease"/>
            <person name="Wu L."/>
            <person name="Ma J."/>
        </authorList>
    </citation>
    <scope>NUCLEOTIDE SEQUENCE [LARGE SCALE GENOMIC DNA]</scope>
    <source>
        <strain evidence="3">JCM 18401</strain>
    </source>
</reference>
<sequence>MRKLAILSGLLWAFCASALGAAHVEYVAVTGEPYLHAAYEFDDSRAGAYCADVALFERTEDGFEQQSIAGLLAQGTLKQVELYLHGYQAHRQYEGRIKEHFDQPDGRRTFCLPYLHRGFGNEGLMAASRVELTGVKTKALVAWSQPVDRRFAVQATEFEASPARDKGCIDCHR</sequence>
<dbReference type="Proteomes" id="UP001499988">
    <property type="component" value="Unassembled WGS sequence"/>
</dbReference>
<organism evidence="2 3">
    <name type="scientific">Ferrimonas pelagia</name>
    <dbReference type="NCBI Taxonomy" id="1177826"/>
    <lineage>
        <taxon>Bacteria</taxon>
        <taxon>Pseudomonadati</taxon>
        <taxon>Pseudomonadota</taxon>
        <taxon>Gammaproteobacteria</taxon>
        <taxon>Alteromonadales</taxon>
        <taxon>Ferrimonadaceae</taxon>
        <taxon>Ferrimonas</taxon>
    </lineage>
</organism>
<name>A0ABP9F665_9GAMM</name>
<dbReference type="RefSeq" id="WP_345336280.1">
    <property type="nucleotide sequence ID" value="NZ_BAABJZ010000094.1"/>
</dbReference>
<proteinExistence type="predicted"/>
<feature type="signal peptide" evidence="1">
    <location>
        <begin position="1"/>
        <end position="21"/>
    </location>
</feature>
<evidence type="ECO:0000256" key="1">
    <source>
        <dbReference type="SAM" id="SignalP"/>
    </source>
</evidence>
<protein>
    <submittedName>
        <fullName evidence="2">Uncharacterized protein</fullName>
    </submittedName>
</protein>